<dbReference type="InterPro" id="IPR038901">
    <property type="entry name" value="HEXDC-like"/>
</dbReference>
<dbReference type="GO" id="GO:0005975">
    <property type="term" value="P:carbohydrate metabolic process"/>
    <property type="evidence" value="ECO:0007669"/>
    <property type="project" value="InterPro"/>
</dbReference>
<dbReference type="OrthoDB" id="2100085at2759"/>
<dbReference type="PANTHER" id="PTHR21040:SF8">
    <property type="entry name" value="BCDNA.GH04120"/>
    <property type="match status" value="1"/>
</dbReference>
<dbReference type="STRING" id="106004.A0A1Y2DX34"/>
<evidence type="ECO:0000259" key="6">
    <source>
        <dbReference type="Pfam" id="PF00728"/>
    </source>
</evidence>
<feature type="domain" description="Glycoside hydrolase family 20 catalytic" evidence="6">
    <location>
        <begin position="170"/>
        <end position="352"/>
    </location>
</feature>
<comment type="caution">
    <text evidence="8">The sequence shown here is derived from an EMBL/GenBank/DDBJ whole genome shotgun (WGS) entry which is preliminary data.</text>
</comment>
<evidence type="ECO:0000256" key="5">
    <source>
        <dbReference type="SAM" id="MobiDB-lite"/>
    </source>
</evidence>
<reference evidence="8 9" key="1">
    <citation type="submission" date="2016-07" db="EMBL/GenBank/DDBJ databases">
        <title>Pervasive Adenine N6-methylation of Active Genes in Fungi.</title>
        <authorList>
            <consortium name="DOE Joint Genome Institute"/>
            <person name="Mondo S.J."/>
            <person name="Dannebaum R.O."/>
            <person name="Kuo R.C."/>
            <person name="Labutti K."/>
            <person name="Haridas S."/>
            <person name="Kuo A."/>
            <person name="Salamov A."/>
            <person name="Ahrendt S.R."/>
            <person name="Lipzen A."/>
            <person name="Sullivan W."/>
            <person name="Andreopoulos W.B."/>
            <person name="Clum A."/>
            <person name="Lindquist E."/>
            <person name="Daum C."/>
            <person name="Ramamoorthy G.K."/>
            <person name="Gryganskyi A."/>
            <person name="Culley D."/>
            <person name="Magnuson J.K."/>
            <person name="James T.Y."/>
            <person name="O'Malley M.A."/>
            <person name="Stajich J.E."/>
            <person name="Spatafora J.W."/>
            <person name="Visel A."/>
            <person name="Grigoriev I.V."/>
        </authorList>
    </citation>
    <scope>NUCLEOTIDE SEQUENCE [LARGE SCALE GENOMIC DNA]</scope>
    <source>
        <strain evidence="8 9">62-1032</strain>
    </source>
</reference>
<dbReference type="PANTHER" id="PTHR21040">
    <property type="entry name" value="BCDNA.GH04120"/>
    <property type="match status" value="1"/>
</dbReference>
<dbReference type="Pfam" id="PF18088">
    <property type="entry name" value="Glyco_H_20C_C"/>
    <property type="match status" value="1"/>
</dbReference>
<feature type="region of interest" description="Disordered" evidence="5">
    <location>
        <begin position="15"/>
        <end position="41"/>
    </location>
</feature>
<dbReference type="InterPro" id="IPR041063">
    <property type="entry name" value="Glyco_H_20C_C"/>
</dbReference>
<comment type="catalytic activity">
    <reaction evidence="1">
        <text>Hydrolysis of terminal non-reducing N-acetyl-D-hexosamine residues in N-acetyl-beta-D-hexosaminides.</text>
        <dbReference type="EC" id="3.2.1.52"/>
    </reaction>
</comment>
<dbReference type="AlphaFoldDB" id="A0A1Y2DX34"/>
<protein>
    <recommendedName>
        <fullName evidence="3">beta-N-acetylhexosaminidase</fullName>
        <ecNumber evidence="3">3.2.1.52</ecNumber>
    </recommendedName>
</protein>
<proteinExistence type="inferred from homology"/>
<organism evidence="8 9">
    <name type="scientific">Leucosporidium creatinivorum</name>
    <dbReference type="NCBI Taxonomy" id="106004"/>
    <lineage>
        <taxon>Eukaryota</taxon>
        <taxon>Fungi</taxon>
        <taxon>Dikarya</taxon>
        <taxon>Basidiomycota</taxon>
        <taxon>Pucciniomycotina</taxon>
        <taxon>Microbotryomycetes</taxon>
        <taxon>Leucosporidiales</taxon>
        <taxon>Leucosporidium</taxon>
    </lineage>
</organism>
<evidence type="ECO:0000313" key="8">
    <source>
        <dbReference type="EMBL" id="ORY63686.1"/>
    </source>
</evidence>
<dbReference type="Gene3D" id="3.20.20.80">
    <property type="entry name" value="Glycosidases"/>
    <property type="match status" value="1"/>
</dbReference>
<evidence type="ECO:0000256" key="2">
    <source>
        <dbReference type="ARBA" id="ARBA00006285"/>
    </source>
</evidence>
<name>A0A1Y2DX34_9BASI</name>
<dbReference type="Proteomes" id="UP000193467">
    <property type="component" value="Unassembled WGS sequence"/>
</dbReference>
<sequence length="641" mass="71824">MSALEDLTAGLTSATPSALSVRPSVGQRTASSRSLPKSTHPRVTIVLESRRVPDELREGVKELAENSARGNVSVVEQVPRGGAAVYVWTVGFRKDEDLTPAFRGLGHVLAISRGLSTFKHPDAPEEDYMSQSSDGAAVNDTVGVEGGIRWSGNVGQDLRREEQCLFDSVGVMIDCSRNGVLLPSAVKFLLRQLALMGTNVLQLYCEDTYEIKGEPFFGYFRGPYTEAELREIDDYAFALGIEVIACIQTLGHLGQMLQWPKYGGLRDTAEVLLAESTETYAFIEKMIKAISSPLRSKRIHIGMDEAHGVSEGRYRQLFGYKESTKVFTDHLRRCNEICTQNGLSPMIWSDMLFCLPAKNNQLSGYYDPNSVISEDLTSSIPDEINTVFWDYYHTDSRPYTSKIAQHWKLANKAPWMASGVWTWSRFWTALPFTFATVRASMKASKEASSGVQAVMTTIWGDEGNEFDLYSALPGMLYQAEQAYTPLEEVDAALLRKKFDGITGADFDDYVYASKLDDTQPESQPIDVRTHYTPNISKFLLWEEPFYSYLSPQYRGYDLESHYSHVATYLEQALSTDFSTMTTIAVPHSVEDYPANKRLQLPYLLARILSLKCHLRERLVHAYKTGDRVELEALGGGRREVG</sequence>
<evidence type="ECO:0000256" key="1">
    <source>
        <dbReference type="ARBA" id="ARBA00001231"/>
    </source>
</evidence>
<evidence type="ECO:0000256" key="3">
    <source>
        <dbReference type="ARBA" id="ARBA00012663"/>
    </source>
</evidence>
<dbReference type="Gene3D" id="1.20.120.670">
    <property type="entry name" value="N-acetyl-b-d-glucoasminidase"/>
    <property type="match status" value="1"/>
</dbReference>
<evidence type="ECO:0000259" key="7">
    <source>
        <dbReference type="Pfam" id="PF18088"/>
    </source>
</evidence>
<dbReference type="Pfam" id="PF00728">
    <property type="entry name" value="Glyco_hydro_20"/>
    <property type="match status" value="1"/>
</dbReference>
<accession>A0A1Y2DX34</accession>
<gene>
    <name evidence="8" type="ORF">BCR35DRAFT_334792</name>
</gene>
<feature type="compositionally biased region" description="Polar residues" evidence="5">
    <location>
        <begin position="26"/>
        <end position="37"/>
    </location>
</feature>
<comment type="similarity">
    <text evidence="2">Belongs to the glycosyl hydrolase 20 family.</text>
</comment>
<evidence type="ECO:0000313" key="9">
    <source>
        <dbReference type="Proteomes" id="UP000193467"/>
    </source>
</evidence>
<dbReference type="CDD" id="cd06565">
    <property type="entry name" value="GH20_GcnA-like"/>
    <property type="match status" value="1"/>
</dbReference>
<keyword evidence="9" id="KW-1185">Reference proteome</keyword>
<dbReference type="SUPFAM" id="SSF51445">
    <property type="entry name" value="(Trans)glycosidases"/>
    <property type="match status" value="1"/>
</dbReference>
<dbReference type="EMBL" id="MCGR01000068">
    <property type="protein sequence ID" value="ORY63686.1"/>
    <property type="molecule type" value="Genomic_DNA"/>
</dbReference>
<dbReference type="GO" id="GO:0004563">
    <property type="term" value="F:beta-N-acetylhexosaminidase activity"/>
    <property type="evidence" value="ECO:0007669"/>
    <property type="project" value="UniProtKB-EC"/>
</dbReference>
<dbReference type="InterPro" id="IPR017853">
    <property type="entry name" value="GH"/>
</dbReference>
<feature type="domain" description="Glycoside Hydrolase 20C C-terminal" evidence="7">
    <location>
        <begin position="507"/>
        <end position="633"/>
    </location>
</feature>
<evidence type="ECO:0000256" key="4">
    <source>
        <dbReference type="ARBA" id="ARBA00022801"/>
    </source>
</evidence>
<dbReference type="InParanoid" id="A0A1Y2DX34"/>
<dbReference type="InterPro" id="IPR015883">
    <property type="entry name" value="Glyco_hydro_20_cat"/>
</dbReference>
<dbReference type="EC" id="3.2.1.52" evidence="3"/>
<keyword evidence="4 8" id="KW-0378">Hydrolase</keyword>